<dbReference type="Gene3D" id="1.25.40.10">
    <property type="entry name" value="Tetratricopeptide repeat domain"/>
    <property type="match status" value="1"/>
</dbReference>
<accession>X1FWK6</accession>
<comment type="caution">
    <text evidence="1">The sequence shown here is derived from an EMBL/GenBank/DDBJ whole genome shotgun (WGS) entry which is preliminary data.</text>
</comment>
<evidence type="ECO:0008006" key="2">
    <source>
        <dbReference type="Google" id="ProtNLM"/>
    </source>
</evidence>
<organism evidence="1">
    <name type="scientific">marine sediment metagenome</name>
    <dbReference type="NCBI Taxonomy" id="412755"/>
    <lineage>
        <taxon>unclassified sequences</taxon>
        <taxon>metagenomes</taxon>
        <taxon>ecological metagenomes</taxon>
    </lineage>
</organism>
<gene>
    <name evidence="1" type="ORF">S01H4_66612</name>
</gene>
<dbReference type="InterPro" id="IPR011990">
    <property type="entry name" value="TPR-like_helical_dom_sf"/>
</dbReference>
<name>X1FWK6_9ZZZZ</name>
<reference evidence="1" key="1">
    <citation type="journal article" date="2014" name="Front. Microbiol.">
        <title>High frequency of phylogenetically diverse reductive dehalogenase-homologous genes in deep subseafloor sedimentary metagenomes.</title>
        <authorList>
            <person name="Kawai M."/>
            <person name="Futagami T."/>
            <person name="Toyoda A."/>
            <person name="Takaki Y."/>
            <person name="Nishi S."/>
            <person name="Hori S."/>
            <person name="Arai W."/>
            <person name="Tsubouchi T."/>
            <person name="Morono Y."/>
            <person name="Uchiyama I."/>
            <person name="Ito T."/>
            <person name="Fujiyama A."/>
            <person name="Inagaki F."/>
            <person name="Takami H."/>
        </authorList>
    </citation>
    <scope>NUCLEOTIDE SEQUENCE</scope>
    <source>
        <strain evidence="1">Expedition CK06-06</strain>
    </source>
</reference>
<sequence length="67" mass="7754">YFKKSIALFELVDPHSHFKMMNIAGMAFIYNSKGELDLALECNEKALSLLPERDSYAVELRKILIYN</sequence>
<evidence type="ECO:0000313" key="1">
    <source>
        <dbReference type="EMBL" id="GAH25158.1"/>
    </source>
</evidence>
<dbReference type="AlphaFoldDB" id="X1FWK6"/>
<protein>
    <recommendedName>
        <fullName evidence="2">Tetratricopeptide repeat protein</fullName>
    </recommendedName>
</protein>
<dbReference type="EMBL" id="BART01041357">
    <property type="protein sequence ID" value="GAH25158.1"/>
    <property type="molecule type" value="Genomic_DNA"/>
</dbReference>
<proteinExistence type="predicted"/>
<feature type="non-terminal residue" evidence="1">
    <location>
        <position position="67"/>
    </location>
</feature>
<feature type="non-terminal residue" evidence="1">
    <location>
        <position position="1"/>
    </location>
</feature>